<dbReference type="Proteomes" id="UP000257323">
    <property type="component" value="Unassembled WGS sequence"/>
</dbReference>
<keyword evidence="1" id="KW-0812">Transmembrane</keyword>
<protein>
    <submittedName>
        <fullName evidence="2">Two-component response regulator</fullName>
    </submittedName>
</protein>
<feature type="transmembrane region" description="Helical" evidence="1">
    <location>
        <begin position="38"/>
        <end position="55"/>
    </location>
</feature>
<dbReference type="Gene3D" id="1.10.1760.20">
    <property type="match status" value="1"/>
</dbReference>
<organism evidence="2 3">
    <name type="scientific">Candidatus Saccharicenans subterraneus</name>
    <dbReference type="NCBI Taxonomy" id="2508984"/>
    <lineage>
        <taxon>Bacteria</taxon>
        <taxon>Candidatus Aminicenantota</taxon>
        <taxon>Candidatus Aminicenantia</taxon>
        <taxon>Candidatus Aminicenantales</taxon>
        <taxon>Candidatus Saccharicenantaceae</taxon>
        <taxon>Candidatus Saccharicenans</taxon>
    </lineage>
</organism>
<gene>
    <name evidence="2" type="ORF">OP8BY_1603</name>
</gene>
<evidence type="ECO:0000313" key="3">
    <source>
        <dbReference type="Proteomes" id="UP000257323"/>
    </source>
</evidence>
<evidence type="ECO:0000313" key="2">
    <source>
        <dbReference type="EMBL" id="RFT16425.1"/>
    </source>
</evidence>
<reference evidence="2 3" key="1">
    <citation type="submission" date="2018-08" db="EMBL/GenBank/DDBJ databases">
        <title>Genome analysis of the thermophilic bacterium of the candidate phylum Aminicenantes from deep subsurface aquifer revealed its physiology and ecological role.</title>
        <authorList>
            <person name="Kadnikov V.V."/>
            <person name="Mardanov A.V."/>
            <person name="Beletsky A.V."/>
            <person name="Karnachuk O.V."/>
            <person name="Ravin N.V."/>
        </authorList>
    </citation>
    <scope>NUCLEOTIDE SEQUENCE [LARGE SCALE GENOMIC DNA]</scope>
    <source>
        <strain evidence="2">BY38</strain>
    </source>
</reference>
<evidence type="ECO:0000256" key="1">
    <source>
        <dbReference type="SAM" id="Phobius"/>
    </source>
</evidence>
<keyword evidence="1" id="KW-0472">Membrane</keyword>
<feature type="transmembrane region" description="Helical" evidence="1">
    <location>
        <begin position="62"/>
        <end position="81"/>
    </location>
</feature>
<feature type="transmembrane region" description="Helical" evidence="1">
    <location>
        <begin position="93"/>
        <end position="112"/>
    </location>
</feature>
<name>A0A3E2BNV6_9BACT</name>
<dbReference type="AlphaFoldDB" id="A0A3E2BNV6"/>
<comment type="caution">
    <text evidence="2">The sequence shown here is derived from an EMBL/GenBank/DDBJ whole genome shotgun (WGS) entry which is preliminary data.</text>
</comment>
<dbReference type="EMBL" id="QUAH01000003">
    <property type="protein sequence ID" value="RFT16425.1"/>
    <property type="molecule type" value="Genomic_DNA"/>
</dbReference>
<keyword evidence="1" id="KW-1133">Transmembrane helix</keyword>
<dbReference type="Gene3D" id="1.10.3210.10">
    <property type="entry name" value="Hypothetical protein af1432"/>
    <property type="match status" value="1"/>
</dbReference>
<proteinExistence type="predicted"/>
<sequence>MPGAGKKVFSGQRFETTIAIIIVLAIVTTNILVHYKPYLLNFFFLPVIFAGYYLGRRRAVTIAISCILLEALYLVFSRQVFGVQLGLNRDDLIFLISWAVFLLLTAWIVGVLSEKREKEVFNLKRAYAGILSIVLKYLEVGEQGKSQAEQVSELAGKIASVMEINKVEVENIKSAALLSDIPELQNCLPLFSQTTRYMEQESLAQLQLNDREKIMLKTAALILTEIQPLLQSYYVHYRQKAGEMDKSLNSIPLGAAIIALAELYVRLARQGKVKVGPEEISSLEDLQKLKGRYFPDRAVEALRLVIY</sequence>
<feature type="transmembrane region" description="Helical" evidence="1">
    <location>
        <begin position="12"/>
        <end position="32"/>
    </location>
</feature>
<accession>A0A3E2BNV6</accession>